<dbReference type="EMBL" id="MCFL01000002">
    <property type="protein sequence ID" value="ORZ41080.1"/>
    <property type="molecule type" value="Genomic_DNA"/>
</dbReference>
<reference evidence="2 3" key="1">
    <citation type="submission" date="2016-07" db="EMBL/GenBank/DDBJ databases">
        <title>Pervasive Adenine N6-methylation of Active Genes in Fungi.</title>
        <authorList>
            <consortium name="DOE Joint Genome Institute"/>
            <person name="Mondo S.J."/>
            <person name="Dannebaum R.O."/>
            <person name="Kuo R.C."/>
            <person name="Labutti K."/>
            <person name="Haridas S."/>
            <person name="Kuo A."/>
            <person name="Salamov A."/>
            <person name="Ahrendt S.R."/>
            <person name="Lipzen A."/>
            <person name="Sullivan W."/>
            <person name="Andreopoulos W.B."/>
            <person name="Clum A."/>
            <person name="Lindquist E."/>
            <person name="Daum C."/>
            <person name="Ramamoorthy G.K."/>
            <person name="Gryganskyi A."/>
            <person name="Culley D."/>
            <person name="Magnuson J.K."/>
            <person name="James T.Y."/>
            <person name="O'Malley M.A."/>
            <person name="Stajich J.E."/>
            <person name="Spatafora J.W."/>
            <person name="Visel A."/>
            <person name="Grigoriev I.V."/>
        </authorList>
    </citation>
    <scope>NUCLEOTIDE SEQUENCE [LARGE SCALE GENOMIC DNA]</scope>
    <source>
        <strain evidence="2 3">PL171</strain>
    </source>
</reference>
<keyword evidence="3" id="KW-1185">Reference proteome</keyword>
<feature type="region of interest" description="Disordered" evidence="1">
    <location>
        <begin position="12"/>
        <end position="37"/>
    </location>
</feature>
<comment type="caution">
    <text evidence="2">The sequence shown here is derived from an EMBL/GenBank/DDBJ whole genome shotgun (WGS) entry which is preliminary data.</text>
</comment>
<organism evidence="2 3">
    <name type="scientific">Catenaria anguillulae PL171</name>
    <dbReference type="NCBI Taxonomy" id="765915"/>
    <lineage>
        <taxon>Eukaryota</taxon>
        <taxon>Fungi</taxon>
        <taxon>Fungi incertae sedis</taxon>
        <taxon>Blastocladiomycota</taxon>
        <taxon>Blastocladiomycetes</taxon>
        <taxon>Blastocladiales</taxon>
        <taxon>Catenariaceae</taxon>
        <taxon>Catenaria</taxon>
    </lineage>
</organism>
<dbReference type="AlphaFoldDB" id="A0A1Y2I2J7"/>
<evidence type="ECO:0000313" key="2">
    <source>
        <dbReference type="EMBL" id="ORZ41080.1"/>
    </source>
</evidence>
<dbReference type="OrthoDB" id="5540858at2759"/>
<gene>
    <name evidence="2" type="ORF">BCR44DRAFT_1424351</name>
</gene>
<dbReference type="Proteomes" id="UP000193411">
    <property type="component" value="Unassembled WGS sequence"/>
</dbReference>
<proteinExistence type="predicted"/>
<name>A0A1Y2I2J7_9FUNG</name>
<evidence type="ECO:0000256" key="1">
    <source>
        <dbReference type="SAM" id="MobiDB-lite"/>
    </source>
</evidence>
<evidence type="ECO:0000313" key="3">
    <source>
        <dbReference type="Proteomes" id="UP000193411"/>
    </source>
</evidence>
<protein>
    <submittedName>
        <fullName evidence="2">Uncharacterized protein</fullName>
    </submittedName>
</protein>
<sequence length="148" mass="15757">MGAVFSVCFGHHSGTHPQDGERRPLLGDPTDQEADDGANAIPSYIQEEEALKRIVQKACESFIDISSATMRISDKLSSDLPPPSNILVNVPVNIPVPGIVDDALVQVSPVDPNSDEARAVMQTTARLVEALKADVGVKYTGQVVVPLV</sequence>
<accession>A0A1Y2I2J7</accession>